<dbReference type="Gene3D" id="3.30.30.10">
    <property type="entry name" value="Knottin, scorpion toxin-like"/>
    <property type="match status" value="1"/>
</dbReference>
<evidence type="ECO:0000256" key="1">
    <source>
        <dbReference type="ARBA" id="ARBA00022529"/>
    </source>
</evidence>
<proteinExistence type="predicted"/>
<evidence type="ECO:0000256" key="4">
    <source>
        <dbReference type="ARBA" id="ARBA00023157"/>
    </source>
</evidence>
<keyword evidence="7" id="KW-1185">Reference proteome</keyword>
<keyword evidence="2" id="KW-0295">Fungicide</keyword>
<dbReference type="EMBL" id="WOCE01000016">
    <property type="protein sequence ID" value="KAE9597998.1"/>
    <property type="molecule type" value="Genomic_DNA"/>
</dbReference>
<dbReference type="AlphaFoldDB" id="A0A6A5MI01"/>
<evidence type="ECO:0000259" key="5">
    <source>
        <dbReference type="SMART" id="SM00505"/>
    </source>
</evidence>
<dbReference type="Pfam" id="PF00304">
    <property type="entry name" value="Gamma-thionin"/>
    <property type="match status" value="1"/>
</dbReference>
<dbReference type="Proteomes" id="UP000447434">
    <property type="component" value="Chromosome 16"/>
</dbReference>
<organism evidence="6 7">
    <name type="scientific">Lupinus albus</name>
    <name type="common">White lupine</name>
    <name type="synonym">Lupinus termis</name>
    <dbReference type="NCBI Taxonomy" id="3870"/>
    <lineage>
        <taxon>Eukaryota</taxon>
        <taxon>Viridiplantae</taxon>
        <taxon>Streptophyta</taxon>
        <taxon>Embryophyta</taxon>
        <taxon>Tracheophyta</taxon>
        <taxon>Spermatophyta</taxon>
        <taxon>Magnoliopsida</taxon>
        <taxon>eudicotyledons</taxon>
        <taxon>Gunneridae</taxon>
        <taxon>Pentapetalae</taxon>
        <taxon>rosids</taxon>
        <taxon>fabids</taxon>
        <taxon>Fabales</taxon>
        <taxon>Fabaceae</taxon>
        <taxon>Papilionoideae</taxon>
        <taxon>50 kb inversion clade</taxon>
        <taxon>genistoids sensu lato</taxon>
        <taxon>core genistoids</taxon>
        <taxon>Genisteae</taxon>
        <taxon>Lupinus</taxon>
    </lineage>
</organism>
<dbReference type="PANTHER" id="PTHR33147">
    <property type="entry name" value="DEFENSIN-LIKE PROTEIN 1"/>
    <property type="match status" value="1"/>
</dbReference>
<comment type="caution">
    <text evidence="6">The sequence shown here is derived from an EMBL/GenBank/DDBJ whole genome shotgun (WGS) entry which is preliminary data.</text>
</comment>
<keyword evidence="3" id="KW-0732">Signal</keyword>
<dbReference type="InterPro" id="IPR036574">
    <property type="entry name" value="Scorpion_toxin-like_sf"/>
</dbReference>
<dbReference type="InterPro" id="IPR008176">
    <property type="entry name" value="Defensin_plant"/>
</dbReference>
<dbReference type="GO" id="GO:0031640">
    <property type="term" value="P:killing of cells of another organism"/>
    <property type="evidence" value="ECO:0007669"/>
    <property type="project" value="UniProtKB-KW"/>
</dbReference>
<dbReference type="SMART" id="SM00505">
    <property type="entry name" value="Knot1"/>
    <property type="match status" value="1"/>
</dbReference>
<dbReference type="PANTHER" id="PTHR33147:SF106">
    <property type="entry name" value="DEFENSIN-LIKE PROTEIN 11"/>
    <property type="match status" value="1"/>
</dbReference>
<feature type="domain" description="Knottins-like" evidence="5">
    <location>
        <begin position="29"/>
        <end position="75"/>
    </location>
</feature>
<name>A0A6A5MI01_LUPAL</name>
<protein>
    <submittedName>
        <fullName evidence="6">Putative defensin, plant</fullName>
    </submittedName>
</protein>
<keyword evidence="1" id="KW-0929">Antimicrobial</keyword>
<gene>
    <name evidence="6" type="ORF">Lalb_Chr16g0392511</name>
</gene>
<accession>A0A6A5MI01</accession>
<keyword evidence="4" id="KW-1015">Disulfide bond</keyword>
<dbReference type="InterPro" id="IPR003614">
    <property type="entry name" value="Knottins"/>
</dbReference>
<dbReference type="PRINTS" id="PR00288">
    <property type="entry name" value="PUROTHIONIN"/>
</dbReference>
<evidence type="ECO:0000256" key="3">
    <source>
        <dbReference type="ARBA" id="ARBA00022729"/>
    </source>
</evidence>
<sequence length="75" mass="8365">MARSIPLVSTIFVILLLLLTTGMVAEAKTCESRSHKLKGFCYSSKRCAHVCTSHHNFIGGHCRGFIRRCHCTKPC</sequence>
<evidence type="ECO:0000256" key="2">
    <source>
        <dbReference type="ARBA" id="ARBA00022577"/>
    </source>
</evidence>
<dbReference type="OrthoDB" id="1063609at2759"/>
<evidence type="ECO:0000313" key="6">
    <source>
        <dbReference type="EMBL" id="KAE9597998.1"/>
    </source>
</evidence>
<evidence type="ECO:0000313" key="7">
    <source>
        <dbReference type="Proteomes" id="UP000447434"/>
    </source>
</evidence>
<dbReference type="SUPFAM" id="SSF57095">
    <property type="entry name" value="Scorpion toxin-like"/>
    <property type="match status" value="1"/>
</dbReference>
<dbReference type="GO" id="GO:0050832">
    <property type="term" value="P:defense response to fungus"/>
    <property type="evidence" value="ECO:0007669"/>
    <property type="project" value="UniProtKB-KW"/>
</dbReference>
<reference evidence="7" key="1">
    <citation type="journal article" date="2020" name="Nat. Commun.">
        <title>Genome sequence of the cluster root forming white lupin.</title>
        <authorList>
            <person name="Hufnagel B."/>
            <person name="Marques A."/>
            <person name="Soriano A."/>
            <person name="Marques L."/>
            <person name="Divol F."/>
            <person name="Doumas P."/>
            <person name="Sallet E."/>
            <person name="Mancinotti D."/>
            <person name="Carrere S."/>
            <person name="Marande W."/>
            <person name="Arribat S."/>
            <person name="Keller J."/>
            <person name="Huneau C."/>
            <person name="Blein T."/>
            <person name="Aime D."/>
            <person name="Laguerre M."/>
            <person name="Taylor J."/>
            <person name="Schubert V."/>
            <person name="Nelson M."/>
            <person name="Geu-Flores F."/>
            <person name="Crespi M."/>
            <person name="Gallardo-Guerrero K."/>
            <person name="Delaux P.-M."/>
            <person name="Salse J."/>
            <person name="Berges H."/>
            <person name="Guyot R."/>
            <person name="Gouzy J."/>
            <person name="Peret B."/>
        </authorList>
    </citation>
    <scope>NUCLEOTIDE SEQUENCE [LARGE SCALE GENOMIC DNA]</scope>
    <source>
        <strain evidence="7">cv. Amiga</strain>
    </source>
</reference>